<feature type="transmembrane region" description="Helical" evidence="1">
    <location>
        <begin position="26"/>
        <end position="47"/>
    </location>
</feature>
<evidence type="ECO:0000313" key="2">
    <source>
        <dbReference type="EMBL" id="GAA4004504.1"/>
    </source>
</evidence>
<protein>
    <submittedName>
        <fullName evidence="2">Uncharacterized protein</fullName>
    </submittedName>
</protein>
<comment type="caution">
    <text evidence="2">The sequence shown here is derived from an EMBL/GenBank/DDBJ whole genome shotgun (WGS) entry which is preliminary data.</text>
</comment>
<gene>
    <name evidence="2" type="ORF">GCM10022384_58830</name>
</gene>
<feature type="transmembrane region" description="Helical" evidence="1">
    <location>
        <begin position="80"/>
        <end position="102"/>
    </location>
</feature>
<evidence type="ECO:0000256" key="1">
    <source>
        <dbReference type="SAM" id="Phobius"/>
    </source>
</evidence>
<reference evidence="3" key="1">
    <citation type="journal article" date="2019" name="Int. J. Syst. Evol. Microbiol.">
        <title>The Global Catalogue of Microorganisms (GCM) 10K type strain sequencing project: providing services to taxonomists for standard genome sequencing and annotation.</title>
        <authorList>
            <consortium name="The Broad Institute Genomics Platform"/>
            <consortium name="The Broad Institute Genome Sequencing Center for Infectious Disease"/>
            <person name="Wu L."/>
            <person name="Ma J."/>
        </authorList>
    </citation>
    <scope>NUCLEOTIDE SEQUENCE [LARGE SCALE GENOMIC DNA]</scope>
    <source>
        <strain evidence="3">JCM 17027</strain>
    </source>
</reference>
<name>A0ABP7S025_9ACTN</name>
<evidence type="ECO:0000313" key="3">
    <source>
        <dbReference type="Proteomes" id="UP001500034"/>
    </source>
</evidence>
<organism evidence="2 3">
    <name type="scientific">Streptomyces marokkonensis</name>
    <dbReference type="NCBI Taxonomy" id="324855"/>
    <lineage>
        <taxon>Bacteria</taxon>
        <taxon>Bacillati</taxon>
        <taxon>Actinomycetota</taxon>
        <taxon>Actinomycetes</taxon>
        <taxon>Kitasatosporales</taxon>
        <taxon>Streptomycetaceae</taxon>
        <taxon>Streptomyces</taxon>
    </lineage>
</organism>
<dbReference type="Proteomes" id="UP001500034">
    <property type="component" value="Unassembled WGS sequence"/>
</dbReference>
<proteinExistence type="predicted"/>
<sequence length="119" mass="12809">MTAREAAESEASRALRDAGRVDKWSVVWILLALALWMYFAFLMLSSYGPESYDGVPRCEGPLIDPARRDGSLCDSELRQWPALLGILALSAIATVVAAATTVHARLLGRLAKLSGPPAP</sequence>
<accession>A0ABP7S025</accession>
<keyword evidence="1" id="KW-1133">Transmembrane helix</keyword>
<dbReference type="RefSeq" id="WP_345596398.1">
    <property type="nucleotide sequence ID" value="NZ_BAABCQ010000164.1"/>
</dbReference>
<keyword evidence="1" id="KW-0812">Transmembrane</keyword>
<dbReference type="EMBL" id="BAABCQ010000164">
    <property type="protein sequence ID" value="GAA4004504.1"/>
    <property type="molecule type" value="Genomic_DNA"/>
</dbReference>
<keyword evidence="3" id="KW-1185">Reference proteome</keyword>
<keyword evidence="1" id="KW-0472">Membrane</keyword>